<dbReference type="EMBL" id="AP019532">
    <property type="protein sequence ID" value="BBI93011.1"/>
    <property type="molecule type" value="Genomic_DNA"/>
</dbReference>
<evidence type="ECO:0000313" key="3">
    <source>
        <dbReference type="Proteomes" id="UP000324392"/>
    </source>
</evidence>
<evidence type="ECO:0000259" key="1">
    <source>
        <dbReference type="Pfam" id="PF03432"/>
    </source>
</evidence>
<geneLocation type="plasmid" evidence="3">
    <name>pssyis1 dna</name>
</geneLocation>
<dbReference type="InterPro" id="IPR005094">
    <property type="entry name" value="Endonuclease_MobA/VirD2"/>
</dbReference>
<protein>
    <recommendedName>
        <fullName evidence="1">MobA/VirD2-like nuclease domain-containing protein</fullName>
    </recommendedName>
</protein>
<organism evidence="2 3">
    <name type="scientific">Serratia symbiotica</name>
    <dbReference type="NCBI Taxonomy" id="138074"/>
    <lineage>
        <taxon>Bacteria</taxon>
        <taxon>Pseudomonadati</taxon>
        <taxon>Pseudomonadota</taxon>
        <taxon>Gammaproteobacteria</taxon>
        <taxon>Enterobacterales</taxon>
        <taxon>Yersiniaceae</taxon>
        <taxon>Serratia</taxon>
    </lineage>
</organism>
<dbReference type="NCBIfam" id="NF041450">
    <property type="entry name" value="MobP1"/>
    <property type="match status" value="1"/>
</dbReference>
<gene>
    <name evidence="2" type="ORF">SSYIS1_40070</name>
</gene>
<name>A0A455VV79_9GAMM</name>
<dbReference type="AlphaFoldDB" id="A0A455VV79"/>
<feature type="domain" description="MobA/VirD2-like nuclease" evidence="1">
    <location>
        <begin position="123"/>
        <end position="204"/>
    </location>
</feature>
<dbReference type="Pfam" id="PF03432">
    <property type="entry name" value="Relaxase"/>
    <property type="match status" value="1"/>
</dbReference>
<accession>A0A455VV79</accession>
<reference evidence="2 3" key="1">
    <citation type="submission" date="2019-03" db="EMBL/GenBank/DDBJ databases">
        <title>The genome sequence of Candidatus Serratia symbiotica strain IS.</title>
        <authorList>
            <person name="Nikoh N."/>
            <person name="Koga R."/>
            <person name="Oshima K."/>
            <person name="Hattori M."/>
            <person name="Fukatsu T."/>
        </authorList>
    </citation>
    <scope>NUCLEOTIDE SEQUENCE [LARGE SCALE GENOMIC DNA]</scope>
    <source>
        <strain evidence="2 3">IS</strain>
        <plasmid evidence="3">pssyis1 dna</plasmid>
    </source>
</reference>
<keyword evidence="2" id="KW-0614">Plasmid</keyword>
<evidence type="ECO:0000313" key="2">
    <source>
        <dbReference type="EMBL" id="BBI93011.1"/>
    </source>
</evidence>
<proteinExistence type="predicted"/>
<dbReference type="Proteomes" id="UP000324392">
    <property type="component" value="Plasmid pSsyis1"/>
</dbReference>
<sequence>MMMGVKVKKEDRIRRVAEQRSEKIRRFPDAHKARNGGKNYSRGVRDRAFKNGNSREVLVRITGSGRTPRGVKNEINYIAREGELTLRDSEGKEYFLKEIEERKQSYAFMTDREDKLVYKDESAPKLVHNMVFSAPTVAGVSEVDAFKVVETTLKEKYPDNRFIMAYHKDTDSHHVHVLLRIPDNYGKRINIRKHDLRELREKFAGQLQKMGHNVTCTHKYQFGLKSELNREHDRQRGLYEVVKFGRASYRFNPKNGDQNYITLRTLKNKREVTYWGVNLAEEIEREQIKPGSVISFKKEGATAVKVPKLDRQGKQVGWTETHRNNWRIENQGQMGIKTKPFPKEIKLDSPEQLMKHKRSMMVFKQSKAAMLVLKEQLKKGIKIGGIKF</sequence>
<dbReference type="InterPro" id="IPR048178">
    <property type="entry name" value="MobP1_relaxase-like"/>
</dbReference>